<evidence type="ECO:0000256" key="1">
    <source>
        <dbReference type="SAM" id="SignalP"/>
    </source>
</evidence>
<evidence type="ECO:0000313" key="2">
    <source>
        <dbReference type="EMBL" id="KAF5403211.1"/>
    </source>
</evidence>
<evidence type="ECO:0000313" key="3">
    <source>
        <dbReference type="Proteomes" id="UP000748531"/>
    </source>
</evidence>
<dbReference type="AlphaFoldDB" id="A0A8J4T0S5"/>
<protein>
    <submittedName>
        <fullName evidence="2">Uncharacterized protein</fullName>
    </submittedName>
</protein>
<dbReference type="EMBL" id="LUCH01001358">
    <property type="protein sequence ID" value="KAF5403211.1"/>
    <property type="molecule type" value="Genomic_DNA"/>
</dbReference>
<keyword evidence="1" id="KW-0732">Signal</keyword>
<feature type="chain" id="PRO_5035211997" evidence="1">
    <location>
        <begin position="22"/>
        <end position="85"/>
    </location>
</feature>
<feature type="signal peptide" evidence="1">
    <location>
        <begin position="1"/>
        <end position="21"/>
    </location>
</feature>
<accession>A0A8J4T0S5</accession>
<keyword evidence="3" id="KW-1185">Reference proteome</keyword>
<organism evidence="2 3">
    <name type="scientific">Paragonimus heterotremus</name>
    <dbReference type="NCBI Taxonomy" id="100268"/>
    <lineage>
        <taxon>Eukaryota</taxon>
        <taxon>Metazoa</taxon>
        <taxon>Spiralia</taxon>
        <taxon>Lophotrochozoa</taxon>
        <taxon>Platyhelminthes</taxon>
        <taxon>Trematoda</taxon>
        <taxon>Digenea</taxon>
        <taxon>Plagiorchiida</taxon>
        <taxon>Troglotremata</taxon>
        <taxon>Troglotrematidae</taxon>
        <taxon>Paragonimus</taxon>
    </lineage>
</organism>
<dbReference type="OrthoDB" id="10275951at2759"/>
<gene>
    <name evidence="2" type="ORF">PHET_03022</name>
</gene>
<name>A0A8J4T0S5_9TREM</name>
<proteinExistence type="predicted"/>
<reference evidence="2" key="1">
    <citation type="submission" date="2019-05" db="EMBL/GenBank/DDBJ databases">
        <title>Annotation for the trematode Paragonimus heterotremus.</title>
        <authorList>
            <person name="Choi Y.-J."/>
        </authorList>
    </citation>
    <scope>NUCLEOTIDE SEQUENCE</scope>
    <source>
        <strain evidence="2">LC</strain>
    </source>
</reference>
<comment type="caution">
    <text evidence="2">The sequence shown here is derived from an EMBL/GenBank/DDBJ whole genome shotgun (WGS) entry which is preliminary data.</text>
</comment>
<sequence>MKEFPVYFLLLSCLACQFVHSLPVLETQDVSVAQMLPYFHRTELNSDRNVLSLNRKRWYHTTGGIYVDDPTDMFSRNMPHTDFLG</sequence>
<dbReference type="Proteomes" id="UP000748531">
    <property type="component" value="Unassembled WGS sequence"/>
</dbReference>